<keyword evidence="2" id="KW-1185">Reference proteome</keyword>
<accession>A0ACB7TVA8</accession>
<gene>
    <name evidence="1" type="ORF">IHE45_20G084100</name>
</gene>
<dbReference type="Proteomes" id="UP000827976">
    <property type="component" value="Chromosome 20"/>
</dbReference>
<comment type="caution">
    <text evidence="1">The sequence shown here is derived from an EMBL/GenBank/DDBJ whole genome shotgun (WGS) entry which is preliminary data.</text>
</comment>
<dbReference type="EMBL" id="CM037030">
    <property type="protein sequence ID" value="KAH7651857.1"/>
    <property type="molecule type" value="Genomic_DNA"/>
</dbReference>
<name>A0ACB7TVA8_DIOAL</name>
<proteinExistence type="predicted"/>
<organism evidence="1 2">
    <name type="scientific">Dioscorea alata</name>
    <name type="common">Purple yam</name>
    <dbReference type="NCBI Taxonomy" id="55571"/>
    <lineage>
        <taxon>Eukaryota</taxon>
        <taxon>Viridiplantae</taxon>
        <taxon>Streptophyta</taxon>
        <taxon>Embryophyta</taxon>
        <taxon>Tracheophyta</taxon>
        <taxon>Spermatophyta</taxon>
        <taxon>Magnoliopsida</taxon>
        <taxon>Liliopsida</taxon>
        <taxon>Dioscoreales</taxon>
        <taxon>Dioscoreaceae</taxon>
        <taxon>Dioscorea</taxon>
    </lineage>
</organism>
<evidence type="ECO:0000313" key="1">
    <source>
        <dbReference type="EMBL" id="KAH7651857.1"/>
    </source>
</evidence>
<sequence length="1824" mass="206515">MEIGEEGRKPPEKSPEMVEEKPSKRKMKSPYQLEVLEKTYAVEMYPSETLRAELSAKIGLSDRQLQMWFCHRRLKDRKLPPVKRPRKDKVEGDMASGSGSSPNPSVEARKGVVTKSGARIMTDMSAVNLERRYYDSMAMRPSSQPQHLSAVEMRVIAAVEVQLGEPLRENGPILGMEFDPLPPGAFGEPIESDTPAVLPHGHSATHQFLDRLENSGRLKQSVRSYDANLFDRHDGKSNKLLQASFLPSMEHSVFSTSSGGKRKVPSGVLLGHPQEGPKALQEYKFLPEQPSVRGDAYERVSQPHYYDSTMEAPNTRVSSLPIERQFTHGKEQLTPSYAFQGQMSNSNLSQHGRQQLYGSSPTDYDNAQHSRSYTDLAIDPEQGIHSVVGIENASDRRICHDEDASRMSRKRKSEEARIAKEVEAHEKRIRKELEKQDILRRKREEQMRKEMERHDRERRKEEERLMREKQRELEKYQREEIRENKRREKVLLKESIRAEKLRLKEEMRREKEAAKLKAAIERATARKIAKGHTELVEDEHLELMELAAASKGLPSIITLDSDTLQQLDVFKDMLSPFPPASVPLKRPFAIPPWANSEENIGNLLMVWKFLITFADFLELWPFTLDEFVQALHDYDSRLLGEVHVALLKSIIKDIEDVARIPSMPSGTSQTCAANPGGGHPHIIEGAYSWGFDIHSWQCHLNFMTWPEILRQFALSAGFGPKLRKRNVERTYFLDENEGNDDKDVITTLRSGAAVEHAVALMQEKGFTHQRRSRNRLTPGTVKFAAFHVLSLEGSKGLTILEVADKIQKSGLRDLRTSKTPEASIAAALSRDTRLFERTAPSTYCVRQPYRKDPSDADIILSDAREKIQVFQNGLSDGEEAEKDVEDAERDEDSECDGDEDPEVDDMGVEVEPSPEFPSSNDLVGAKVNYSLDAGKDEAKCDAVDPQNGLMNIKKGFSLQSRKKSKDMTSSNTLHDESFDNVSNCHEGNNPNQDNLEVDESNCQPWVQGLTEDEYCDLSVEERLEALAALIGVAIEGNSIHAILEERLEAASALKKQMWAEAQLDRRRVREEYASRHQYSSVMGYKVEMPQMNAATEGNPLDDGDNKGDDGNFDTMNNGQFMIPQNPGNVNNIPSEKNVPEQECPANADIIPPLPHGYTAESRSQLKSYIGHKAEEMYVYRSLPLGQDRRHNRYWLLSTSMSRNDLGSGRIFFESRDGFWRLIDSEEAFDALLAALDARGVRESHLLAILRRIETTFKETIRRRKNHTDAVEPVGDLCKKGTTEMASSSDCSAEFDSPSSTLCGLNSDPHEHSSSFRIDLGRNEVERNAALKRYQGFLSWMWKESYNPSVLCAMKYGKKRCPELLRTCQLCYLSYLADERHCPSCHKTFKSMHDSDTYYCQHIRQCEERQKNDPDWKICVSDCTPIRIRLLKAQMALVEASIPAEALQPFWTESCRTSWGVKLQLSSSADELFQVLTLLEGAIKRDFLCSSFETTEELLNSTPDLPHDPSAALSGPVPVLPWIPETTAAVAFRLLDLDGSILYALKQKSDFHKEKEAVGIIKLPSRYAVVKNVLEGDLTETPELVRYQREVGWFDSGSRRRGRGRGSRSRGGSRGRGRGRGQRVTGVSSRMEFLEERNVHNYVKTTRKYTRARTRGRGRARGKRTVRSWQRPGSRIPVAKTTPLNHFNDIETGAIDENIEESPQSLERDEWVLQERRAYAEADESEDQGQASEDEYDDDQAMDFNGGYGSRKPIGLMDNESESEDGDEEAEGDDGVQYEHEDVGPIDDDEEEEEEIEDYQDGIGEIDRNGDDDYGASSYSSDYSG</sequence>
<protein>
    <submittedName>
        <fullName evidence="1">WHIM1 domain-containing protein</fullName>
    </submittedName>
</protein>
<evidence type="ECO:0000313" key="2">
    <source>
        <dbReference type="Proteomes" id="UP000827976"/>
    </source>
</evidence>
<reference evidence="2" key="1">
    <citation type="journal article" date="2022" name="Nat. Commun.">
        <title>Chromosome evolution and the genetic basis of agronomically important traits in greater yam.</title>
        <authorList>
            <person name="Bredeson J.V."/>
            <person name="Lyons J.B."/>
            <person name="Oniyinde I.O."/>
            <person name="Okereke N.R."/>
            <person name="Kolade O."/>
            <person name="Nnabue I."/>
            <person name="Nwadili C.O."/>
            <person name="Hribova E."/>
            <person name="Parker M."/>
            <person name="Nwogha J."/>
            <person name="Shu S."/>
            <person name="Carlson J."/>
            <person name="Kariba R."/>
            <person name="Muthemba S."/>
            <person name="Knop K."/>
            <person name="Barton G.J."/>
            <person name="Sherwood A.V."/>
            <person name="Lopez-Montes A."/>
            <person name="Asiedu R."/>
            <person name="Jamnadass R."/>
            <person name="Muchugi A."/>
            <person name="Goodstein D."/>
            <person name="Egesi C.N."/>
            <person name="Featherston J."/>
            <person name="Asfaw A."/>
            <person name="Simpson G.G."/>
            <person name="Dolezel J."/>
            <person name="Hendre P.S."/>
            <person name="Van Deynze A."/>
            <person name="Kumar P.L."/>
            <person name="Obidiegwu J.E."/>
            <person name="Bhattacharjee R."/>
            <person name="Rokhsar D.S."/>
        </authorList>
    </citation>
    <scope>NUCLEOTIDE SEQUENCE [LARGE SCALE GENOMIC DNA]</scope>
    <source>
        <strain evidence="2">cv. TDa95/00328</strain>
    </source>
</reference>